<accession>A0A099W6K5</accession>
<organism evidence="5 6">
    <name type="scientific">Listeria booriae</name>
    <dbReference type="NCBI Taxonomy" id="1552123"/>
    <lineage>
        <taxon>Bacteria</taxon>
        <taxon>Bacillati</taxon>
        <taxon>Bacillota</taxon>
        <taxon>Bacilli</taxon>
        <taxon>Bacillales</taxon>
        <taxon>Listeriaceae</taxon>
        <taxon>Listeria</taxon>
    </lineage>
</organism>
<comment type="caution">
    <text evidence="5">The sequence shown here is derived from an EMBL/GenBank/DDBJ whole genome shotgun (WGS) entry which is preliminary data.</text>
</comment>
<evidence type="ECO:0000313" key="5">
    <source>
        <dbReference type="EMBL" id="KGL39760.1"/>
    </source>
</evidence>
<dbReference type="Pfam" id="PF00126">
    <property type="entry name" value="HTH_1"/>
    <property type="match status" value="1"/>
</dbReference>
<proteinExistence type="inferred from homology"/>
<evidence type="ECO:0000256" key="3">
    <source>
        <dbReference type="ARBA" id="ARBA00023125"/>
    </source>
</evidence>
<sequence length="272" mass="30991">MFHLLQTFMAVYEEQNFTHAAQKRFISQPTVSLHIQKLEELTNTTLFLRNGRNKAVPTESADLLYVRAKQMDSLWEASLNDLEQLRGKTRTAYTIGASQTIGVYMLPQVLPQLHAHFPNYDFIVTIANSTAIFHNVETHDYQVGLVESPIIAPTVTREVFAYDSLVLAGDMKSELWLLRETGSGIRAYTDQFFQQENIIPQQKIEIASNEAILQLLEQGTGKTLLSDLSVRDFPYETPSTPITRPLYQISNHAFPTDDVQIKLLDLLQQTFR</sequence>
<evidence type="ECO:0000313" key="6">
    <source>
        <dbReference type="Proteomes" id="UP000029844"/>
    </source>
</evidence>
<dbReference type="GO" id="GO:0003700">
    <property type="term" value="F:DNA-binding transcription factor activity"/>
    <property type="evidence" value="ECO:0007669"/>
    <property type="project" value="InterPro"/>
</dbReference>
<dbReference type="GO" id="GO:0000976">
    <property type="term" value="F:transcription cis-regulatory region binding"/>
    <property type="evidence" value="ECO:0007669"/>
    <property type="project" value="TreeGrafter"/>
</dbReference>
<keyword evidence="4" id="KW-0804">Transcription</keyword>
<dbReference type="SUPFAM" id="SSF53850">
    <property type="entry name" value="Periplasmic binding protein-like II"/>
    <property type="match status" value="1"/>
</dbReference>
<dbReference type="Proteomes" id="UP000029844">
    <property type="component" value="Unassembled WGS sequence"/>
</dbReference>
<gene>
    <name evidence="5" type="ORF">EP57_11905</name>
</gene>
<dbReference type="Pfam" id="PF03466">
    <property type="entry name" value="LysR_substrate"/>
    <property type="match status" value="1"/>
</dbReference>
<dbReference type="InterPro" id="IPR036390">
    <property type="entry name" value="WH_DNA-bd_sf"/>
</dbReference>
<dbReference type="RefSeq" id="WP_052167658.1">
    <property type="nucleotide sequence ID" value="NZ_CBCSHQ010000010.1"/>
</dbReference>
<dbReference type="PRINTS" id="PR00039">
    <property type="entry name" value="HTHLYSR"/>
</dbReference>
<keyword evidence="3" id="KW-0238">DNA-binding</keyword>
<protein>
    <submittedName>
        <fullName evidence="5">Uncharacterized protein</fullName>
    </submittedName>
</protein>
<dbReference type="EMBL" id="JNFA01000025">
    <property type="protein sequence ID" value="KGL39760.1"/>
    <property type="molecule type" value="Genomic_DNA"/>
</dbReference>
<dbReference type="AlphaFoldDB" id="A0A099W6K5"/>
<dbReference type="InterPro" id="IPR000847">
    <property type="entry name" value="LysR_HTH_N"/>
</dbReference>
<keyword evidence="2" id="KW-0805">Transcription regulation</keyword>
<dbReference type="Gene3D" id="3.40.190.10">
    <property type="entry name" value="Periplasmic binding protein-like II"/>
    <property type="match status" value="2"/>
</dbReference>
<dbReference type="SUPFAM" id="SSF46785">
    <property type="entry name" value="Winged helix' DNA-binding domain"/>
    <property type="match status" value="1"/>
</dbReference>
<reference evidence="5 6" key="1">
    <citation type="submission" date="2014-05" db="EMBL/GenBank/DDBJ databases">
        <title>Novel Listeriaceae from food processing environments.</title>
        <authorList>
            <person name="den Bakker H.C."/>
        </authorList>
    </citation>
    <scope>NUCLEOTIDE SEQUENCE [LARGE SCALE GENOMIC DNA]</scope>
    <source>
        <strain evidence="5 6">FSL A5-0281</strain>
    </source>
</reference>
<dbReference type="PANTHER" id="PTHR30126">
    <property type="entry name" value="HTH-TYPE TRANSCRIPTIONAL REGULATOR"/>
    <property type="match status" value="1"/>
</dbReference>
<dbReference type="InterPro" id="IPR036388">
    <property type="entry name" value="WH-like_DNA-bd_sf"/>
</dbReference>
<dbReference type="PANTHER" id="PTHR30126:SF39">
    <property type="entry name" value="HTH-TYPE TRANSCRIPTIONAL REGULATOR CYSL"/>
    <property type="match status" value="1"/>
</dbReference>
<name>A0A099W6K5_9LIST</name>
<dbReference type="PROSITE" id="PS50931">
    <property type="entry name" value="HTH_LYSR"/>
    <property type="match status" value="1"/>
</dbReference>
<keyword evidence="6" id="KW-1185">Reference proteome</keyword>
<evidence type="ECO:0000256" key="2">
    <source>
        <dbReference type="ARBA" id="ARBA00023015"/>
    </source>
</evidence>
<dbReference type="STRING" id="1552123.EP57_11905"/>
<dbReference type="InterPro" id="IPR005119">
    <property type="entry name" value="LysR_subst-bd"/>
</dbReference>
<dbReference type="GeneID" id="58718057"/>
<evidence type="ECO:0000256" key="4">
    <source>
        <dbReference type="ARBA" id="ARBA00023163"/>
    </source>
</evidence>
<evidence type="ECO:0000256" key="1">
    <source>
        <dbReference type="ARBA" id="ARBA00009437"/>
    </source>
</evidence>
<dbReference type="eggNOG" id="COG0583">
    <property type="taxonomic scope" value="Bacteria"/>
</dbReference>
<dbReference type="OrthoDB" id="9785745at2"/>
<comment type="similarity">
    <text evidence="1">Belongs to the LysR transcriptional regulatory family.</text>
</comment>
<dbReference type="Gene3D" id="1.10.10.10">
    <property type="entry name" value="Winged helix-like DNA-binding domain superfamily/Winged helix DNA-binding domain"/>
    <property type="match status" value="1"/>
</dbReference>